<feature type="compositionally biased region" description="Polar residues" evidence="1">
    <location>
        <begin position="176"/>
        <end position="189"/>
    </location>
</feature>
<dbReference type="RefSeq" id="XP_060411156.1">
    <property type="nucleotide sequence ID" value="XM_060562791.1"/>
</dbReference>
<evidence type="ECO:0000256" key="1">
    <source>
        <dbReference type="SAM" id="MobiDB-lite"/>
    </source>
</evidence>
<dbReference type="Proteomes" id="UP001230504">
    <property type="component" value="Unassembled WGS sequence"/>
</dbReference>
<proteinExistence type="predicted"/>
<feature type="compositionally biased region" description="Acidic residues" evidence="1">
    <location>
        <begin position="192"/>
        <end position="213"/>
    </location>
</feature>
<evidence type="ECO:0000313" key="3">
    <source>
        <dbReference type="Proteomes" id="UP001230504"/>
    </source>
</evidence>
<dbReference type="GeneID" id="85447031"/>
<organism evidence="2 3">
    <name type="scientific">Colletotrichum navitas</name>
    <dbReference type="NCBI Taxonomy" id="681940"/>
    <lineage>
        <taxon>Eukaryota</taxon>
        <taxon>Fungi</taxon>
        <taxon>Dikarya</taxon>
        <taxon>Ascomycota</taxon>
        <taxon>Pezizomycotina</taxon>
        <taxon>Sordariomycetes</taxon>
        <taxon>Hypocreomycetidae</taxon>
        <taxon>Glomerellales</taxon>
        <taxon>Glomerellaceae</taxon>
        <taxon>Colletotrichum</taxon>
        <taxon>Colletotrichum graminicola species complex</taxon>
    </lineage>
</organism>
<reference evidence="2" key="1">
    <citation type="submission" date="2021-06" db="EMBL/GenBank/DDBJ databases">
        <title>Comparative genomics, transcriptomics and evolutionary studies reveal genomic signatures of adaptation to plant cell wall in hemibiotrophic fungi.</title>
        <authorList>
            <consortium name="DOE Joint Genome Institute"/>
            <person name="Baroncelli R."/>
            <person name="Diaz J.F."/>
            <person name="Benocci T."/>
            <person name="Peng M."/>
            <person name="Battaglia E."/>
            <person name="Haridas S."/>
            <person name="Andreopoulos W."/>
            <person name="Labutti K."/>
            <person name="Pangilinan J."/>
            <person name="Floch G.L."/>
            <person name="Makela M.R."/>
            <person name="Henrissat B."/>
            <person name="Grigoriev I.V."/>
            <person name="Crouch J.A."/>
            <person name="De Vries R.P."/>
            <person name="Sukno S.A."/>
            <person name="Thon M.R."/>
        </authorList>
    </citation>
    <scope>NUCLEOTIDE SEQUENCE</scope>
    <source>
        <strain evidence="2">CBS 125086</strain>
    </source>
</reference>
<feature type="region of interest" description="Disordered" evidence="1">
    <location>
        <begin position="1"/>
        <end position="32"/>
    </location>
</feature>
<accession>A0AAD8V2V4</accession>
<feature type="compositionally biased region" description="Acidic residues" evidence="1">
    <location>
        <begin position="513"/>
        <end position="533"/>
    </location>
</feature>
<feature type="compositionally biased region" description="Low complexity" evidence="1">
    <location>
        <begin position="1"/>
        <end position="13"/>
    </location>
</feature>
<dbReference type="AlphaFoldDB" id="A0AAD8V2V4"/>
<keyword evidence="3" id="KW-1185">Reference proteome</keyword>
<name>A0AAD8V2V4_9PEZI</name>
<comment type="caution">
    <text evidence="2">The sequence shown here is derived from an EMBL/GenBank/DDBJ whole genome shotgun (WGS) entry which is preliminary data.</text>
</comment>
<protein>
    <submittedName>
        <fullName evidence="2">Uncharacterized protein</fullName>
    </submittedName>
</protein>
<feature type="region of interest" description="Disordered" evidence="1">
    <location>
        <begin position="172"/>
        <end position="229"/>
    </location>
</feature>
<feature type="region of interest" description="Disordered" evidence="1">
    <location>
        <begin position="465"/>
        <end position="533"/>
    </location>
</feature>
<evidence type="ECO:0000313" key="2">
    <source>
        <dbReference type="EMBL" id="KAK1580088.1"/>
    </source>
</evidence>
<gene>
    <name evidence="2" type="ORF">LY79DRAFT_661478</name>
</gene>
<feature type="compositionally biased region" description="Gly residues" evidence="1">
    <location>
        <begin position="14"/>
        <end position="24"/>
    </location>
</feature>
<sequence length="533" mass="57618">MDQNQDNEGQNNGNNGGINGGNVGGNKVAKKKKRSRKGRDCCNCRKGYYVAAGALTEGIEEAITSCPPNNQALLGQLRILQRINTLRPDGGDLTRRTQAAILNDLTEVHEPMPSDEAIISLGDRCHNHLWYSALIRRNMVIPAEWQRKPHIVVRLRKLRAVWDAVKNTPNLRKRSAGTQVAANQSTVNQPAGDEDGEDEEDEDDEDDENDLDEGLQQPQNQSTYPTTVPCVNRPQSMAMNALAGYAINGMGQGYGQMHPDIAYGYQDQTIFSSNPTTQIGNVGLQDPVRHGHSDGLGQNGLNRQMQPLNQQLRARGPDYLPQQFTNPNFLSNNYGSFNNFALGQSQLPGSRNAAYRGFDGASLGPAGGIPSGAYASYAFQHAMPDMNNANHPLDLVDSNYMGPMLHGNFPRWRSPFSHSNQTSFQTRPDALGYIGDSTHVSHGVVGETVWNRVVASAFGSQLNTEPAALSGNGMTNAADMETGSGGNSESSTDGTDDDANTADAPAPSGCDGSQDDESYDDPSADISESEEEF</sequence>
<dbReference type="EMBL" id="JAHLJV010000059">
    <property type="protein sequence ID" value="KAK1580088.1"/>
    <property type="molecule type" value="Genomic_DNA"/>
</dbReference>
<feature type="compositionally biased region" description="Polar residues" evidence="1">
    <location>
        <begin position="216"/>
        <end position="226"/>
    </location>
</feature>